<evidence type="ECO:0000256" key="4">
    <source>
        <dbReference type="ARBA" id="ARBA00022475"/>
    </source>
</evidence>
<evidence type="ECO:0000256" key="8">
    <source>
        <dbReference type="SAM" id="Phobius"/>
    </source>
</evidence>
<reference evidence="9 10" key="2">
    <citation type="journal article" date="2011" name="Stand. Genomic Sci.">
        <title>Complete genome sequence of Staphylothermus hellenicus P8.</title>
        <authorList>
            <person name="Anderson I."/>
            <person name="Wirth R."/>
            <person name="Lucas S."/>
            <person name="Copeland A."/>
            <person name="Lapidus A."/>
            <person name="Cheng J.F."/>
            <person name="Goodwin L."/>
            <person name="Pitluck S."/>
            <person name="Davenport K."/>
            <person name="Detter J.C."/>
            <person name="Han C."/>
            <person name="Tapia R."/>
            <person name="Land M."/>
            <person name="Hauser L."/>
            <person name="Pati A."/>
            <person name="Mikhailova N."/>
            <person name="Woyke T."/>
            <person name="Klenk H.P."/>
            <person name="Kyrpides N."/>
            <person name="Ivanova N."/>
        </authorList>
    </citation>
    <scope>NUCLEOTIDE SEQUENCE [LARGE SCALE GENOMIC DNA]</scope>
    <source>
        <strain evidence="10">DSM 12710 / JCM 10830 / BK20S6-10-b1 / P8</strain>
    </source>
</reference>
<evidence type="ECO:0000256" key="6">
    <source>
        <dbReference type="ARBA" id="ARBA00022989"/>
    </source>
</evidence>
<proteinExistence type="inferred from homology"/>
<dbReference type="HOGENOM" id="CLU_022869_1_0_2"/>
<evidence type="ECO:0000256" key="3">
    <source>
        <dbReference type="ARBA" id="ARBA00022448"/>
    </source>
</evidence>
<name>D7DAS7_STAHD</name>
<dbReference type="Proteomes" id="UP000002573">
    <property type="component" value="Chromosome"/>
</dbReference>
<dbReference type="PANTHER" id="PTHR43057">
    <property type="entry name" value="ARSENITE EFFLUX TRANSPORTER"/>
    <property type="match status" value="1"/>
</dbReference>
<keyword evidence="10" id="KW-1185">Reference proteome</keyword>
<feature type="transmembrane region" description="Helical" evidence="8">
    <location>
        <begin position="247"/>
        <end position="267"/>
    </location>
</feature>
<keyword evidence="4" id="KW-1003">Cell membrane</keyword>
<dbReference type="GeneID" id="9233420"/>
<comment type="similarity">
    <text evidence="2">Belongs to the arsenical resistance-3 (ACR3) (TC 2.A.59) family.</text>
</comment>
<dbReference type="InterPro" id="IPR004706">
    <property type="entry name" value="Arsenical-R_Acr3"/>
</dbReference>
<feature type="transmembrane region" description="Helical" evidence="8">
    <location>
        <begin position="317"/>
        <end position="339"/>
    </location>
</feature>
<dbReference type="GO" id="GO:0015105">
    <property type="term" value="F:arsenite transmembrane transporter activity"/>
    <property type="evidence" value="ECO:0007669"/>
    <property type="project" value="TreeGrafter"/>
</dbReference>
<dbReference type="InterPro" id="IPR002657">
    <property type="entry name" value="BilAc:Na_symport/Acr3"/>
</dbReference>
<dbReference type="InterPro" id="IPR038770">
    <property type="entry name" value="Na+/solute_symporter_sf"/>
</dbReference>
<keyword evidence="7 8" id="KW-0472">Membrane</keyword>
<dbReference type="Gene3D" id="1.20.1530.20">
    <property type="match status" value="1"/>
</dbReference>
<feature type="transmembrane region" description="Helical" evidence="8">
    <location>
        <begin position="16"/>
        <end position="36"/>
    </location>
</feature>
<reference evidence="10" key="1">
    <citation type="submission" date="2010-05" db="EMBL/GenBank/DDBJ databases">
        <title>Complete sequence of Staphylothermus hellenicus DSM 12710.</title>
        <authorList>
            <consortium name="US DOE Joint Genome Institute"/>
            <person name="Lucas S."/>
            <person name="Copeland A."/>
            <person name="Lapidus A."/>
            <person name="Cheng J.-F."/>
            <person name="Bruce D."/>
            <person name="Goodwin L."/>
            <person name="Pitluck S."/>
            <person name="Davenport K."/>
            <person name="Detter J.C."/>
            <person name="Han C."/>
            <person name="Tapia R."/>
            <person name="Larimer F."/>
            <person name="Land M."/>
            <person name="Hauser L."/>
            <person name="Kyrpides N."/>
            <person name="Mikhailova N."/>
            <person name="Anderson I.J."/>
            <person name="Woyke T."/>
        </authorList>
    </citation>
    <scope>NUCLEOTIDE SEQUENCE [LARGE SCALE GENOMIC DNA]</scope>
    <source>
        <strain evidence="10">DSM 12710 / JCM 10830 / BK20S6-10-b1 / P8</strain>
    </source>
</reference>
<dbReference type="Pfam" id="PF01758">
    <property type="entry name" value="SBF"/>
    <property type="match status" value="1"/>
</dbReference>
<feature type="transmembrane region" description="Helical" evidence="8">
    <location>
        <begin position="96"/>
        <end position="116"/>
    </location>
</feature>
<protein>
    <submittedName>
        <fullName evidence="9">Bile acid:sodium symporter</fullName>
    </submittedName>
</protein>
<evidence type="ECO:0000256" key="7">
    <source>
        <dbReference type="ARBA" id="ARBA00023136"/>
    </source>
</evidence>
<dbReference type="EMBL" id="CP002051">
    <property type="protein sequence ID" value="ADI31274.1"/>
    <property type="molecule type" value="Genomic_DNA"/>
</dbReference>
<dbReference type="KEGG" id="shc:Shell_0131"/>
<evidence type="ECO:0000256" key="1">
    <source>
        <dbReference type="ARBA" id="ARBA00004651"/>
    </source>
</evidence>
<evidence type="ECO:0000313" key="9">
    <source>
        <dbReference type="EMBL" id="ADI31274.1"/>
    </source>
</evidence>
<dbReference type="GO" id="GO:0015297">
    <property type="term" value="F:antiporter activity"/>
    <property type="evidence" value="ECO:0007669"/>
    <property type="project" value="InterPro"/>
</dbReference>
<feature type="transmembrane region" description="Helical" evidence="8">
    <location>
        <begin position="42"/>
        <end position="61"/>
    </location>
</feature>
<feature type="transmembrane region" description="Helical" evidence="8">
    <location>
        <begin position="378"/>
        <end position="398"/>
    </location>
</feature>
<dbReference type="GO" id="GO:0005886">
    <property type="term" value="C:plasma membrane"/>
    <property type="evidence" value="ECO:0007669"/>
    <property type="project" value="UniProtKB-SubCell"/>
</dbReference>
<comment type="subcellular location">
    <subcellularLocation>
        <location evidence="1">Cell membrane</location>
        <topology evidence="1">Multi-pass membrane protein</topology>
    </subcellularLocation>
</comment>
<feature type="transmembrane region" description="Helical" evidence="8">
    <location>
        <begin position="122"/>
        <end position="144"/>
    </location>
</feature>
<sequence length="408" mass="45181">MNIKKMQKNLATNMPLYSTLAIAMGLITGYYLINLLKLSEFIILRIFMAIYQILMTTYPMINLSLDNIKKKIKSTVKQLVETIDFMKLKVHLDKYLIPYVVVAMILGFIAGLHINVEHYKNIFSTLNMIVVITMIYPMMINLRIEALAKASKSWKQLTLAILIGLIYAPLLVFGLTLLLHMSPVLSLGLILATVVPCSSMAIAYTGLSEGNIELATVIVALSFTLAIVTVPGWLSIFAGAYHLSVSAWLLIKTILIVVIVPLILGYITRILLLSKMGVKGFERLRPLFPSISILGMFAIVALIFMEKAKLLASKPSVVGMVIIPLALYYSITLLLMTYLDKKIGLNYEDHMAIVFTSVGKNEGTAIAIAVAAGMGLMAIPPAITPILQIPFLVGYLKLSQKIRKWWAK</sequence>
<evidence type="ECO:0000256" key="5">
    <source>
        <dbReference type="ARBA" id="ARBA00022692"/>
    </source>
</evidence>
<organism evidence="9 10">
    <name type="scientific">Staphylothermus hellenicus (strain DSM 12710 / JCM 10830 / BK20S6-10-b1 / P8)</name>
    <dbReference type="NCBI Taxonomy" id="591019"/>
    <lineage>
        <taxon>Archaea</taxon>
        <taxon>Thermoproteota</taxon>
        <taxon>Thermoprotei</taxon>
        <taxon>Desulfurococcales</taxon>
        <taxon>Desulfurococcaceae</taxon>
        <taxon>Staphylothermus</taxon>
    </lineage>
</organism>
<gene>
    <name evidence="9" type="ordered locus">Shell_0131</name>
</gene>
<keyword evidence="3" id="KW-0813">Transport</keyword>
<dbReference type="AlphaFoldDB" id="D7DAS7"/>
<dbReference type="eggNOG" id="arCOG02190">
    <property type="taxonomic scope" value="Archaea"/>
</dbReference>
<keyword evidence="6 8" id="KW-1133">Transmembrane helix</keyword>
<dbReference type="RefSeq" id="WP_013142472.1">
    <property type="nucleotide sequence ID" value="NC_014205.1"/>
</dbReference>
<dbReference type="PANTHER" id="PTHR43057:SF1">
    <property type="entry name" value="ARSENICAL-RESISTANCE PROTEIN 3"/>
    <property type="match status" value="1"/>
</dbReference>
<dbReference type="STRING" id="591019.Shell_0131"/>
<dbReference type="GO" id="GO:0015104">
    <property type="term" value="F:antimonite transmembrane transporter activity"/>
    <property type="evidence" value="ECO:0007669"/>
    <property type="project" value="TreeGrafter"/>
</dbReference>
<evidence type="ECO:0000313" key="10">
    <source>
        <dbReference type="Proteomes" id="UP000002573"/>
    </source>
</evidence>
<evidence type="ECO:0000256" key="2">
    <source>
        <dbReference type="ARBA" id="ARBA00010110"/>
    </source>
</evidence>
<accession>D7DAS7</accession>
<feature type="transmembrane region" description="Helical" evidence="8">
    <location>
        <begin position="156"/>
        <end position="179"/>
    </location>
</feature>
<feature type="transmembrane region" description="Helical" evidence="8">
    <location>
        <begin position="287"/>
        <end position="305"/>
    </location>
</feature>
<feature type="transmembrane region" description="Helical" evidence="8">
    <location>
        <begin position="214"/>
        <end position="241"/>
    </location>
</feature>
<keyword evidence="5 8" id="KW-0812">Transmembrane</keyword>
<feature type="transmembrane region" description="Helical" evidence="8">
    <location>
        <begin position="185"/>
        <end position="207"/>
    </location>
</feature>